<evidence type="ECO:0000313" key="4">
    <source>
        <dbReference type="Proteomes" id="UP000217676"/>
    </source>
</evidence>
<dbReference type="GO" id="GO:0016874">
    <property type="term" value="F:ligase activity"/>
    <property type="evidence" value="ECO:0007669"/>
    <property type="project" value="UniProtKB-KW"/>
</dbReference>
<accession>A0A169P6X5</accession>
<dbReference type="GO" id="GO:0070566">
    <property type="term" value="F:adenylyltransferase activity"/>
    <property type="evidence" value="ECO:0007669"/>
    <property type="project" value="TreeGrafter"/>
</dbReference>
<comment type="similarity">
    <text evidence="1">Belongs to the ATP-dependent AMP-binding enzyme family.</text>
</comment>
<keyword evidence="3" id="KW-0436">Ligase</keyword>
<organism evidence="3 4">
    <name type="scientific">Streptomyces laurentii</name>
    <dbReference type="NCBI Taxonomy" id="39478"/>
    <lineage>
        <taxon>Bacteria</taxon>
        <taxon>Bacillati</taxon>
        <taxon>Actinomycetota</taxon>
        <taxon>Actinomycetes</taxon>
        <taxon>Kitasatosporales</taxon>
        <taxon>Streptomycetaceae</taxon>
        <taxon>Streptomyces</taxon>
    </lineage>
</organism>
<dbReference type="RefSeq" id="WP_359872330.1">
    <property type="nucleotide sequence ID" value="NZ_JBEYHT010000002.1"/>
</dbReference>
<dbReference type="InterPro" id="IPR042099">
    <property type="entry name" value="ANL_N_sf"/>
</dbReference>
<dbReference type="KEGG" id="slau:SLA_5779"/>
<feature type="domain" description="AMP-dependent synthetase/ligase" evidence="2">
    <location>
        <begin position="27"/>
        <end position="393"/>
    </location>
</feature>
<dbReference type="PANTHER" id="PTHR22754">
    <property type="entry name" value="DISCO-INTERACTING PROTEIN 2 DIP2 -RELATED"/>
    <property type="match status" value="1"/>
</dbReference>
<dbReference type="PROSITE" id="PS00455">
    <property type="entry name" value="AMP_BINDING"/>
    <property type="match status" value="1"/>
</dbReference>
<dbReference type="GO" id="GO:0006633">
    <property type="term" value="P:fatty acid biosynthetic process"/>
    <property type="evidence" value="ECO:0007669"/>
    <property type="project" value="TreeGrafter"/>
</dbReference>
<evidence type="ECO:0000256" key="1">
    <source>
        <dbReference type="ARBA" id="ARBA00006432"/>
    </source>
</evidence>
<dbReference type="SUPFAM" id="SSF56801">
    <property type="entry name" value="Acetyl-CoA synthetase-like"/>
    <property type="match status" value="1"/>
</dbReference>
<proteinExistence type="inferred from homology"/>
<evidence type="ECO:0000259" key="2">
    <source>
        <dbReference type="Pfam" id="PF00501"/>
    </source>
</evidence>
<dbReference type="Gene3D" id="3.40.50.12780">
    <property type="entry name" value="N-terminal domain of ligase-like"/>
    <property type="match status" value="1"/>
</dbReference>
<dbReference type="AlphaFoldDB" id="A0A169P6X5"/>
<dbReference type="InterPro" id="IPR020845">
    <property type="entry name" value="AMP-binding_CS"/>
</dbReference>
<reference evidence="3 4" key="1">
    <citation type="journal article" date="2016" name="Genome Announc.">
        <title>Complete Genome Sequence of Thiostrepton-Producing Streptomyces laurentii ATCC 31255.</title>
        <authorList>
            <person name="Doi K."/>
            <person name="Fujino Y."/>
            <person name="Nagayoshi Y."/>
            <person name="Ohshima T."/>
            <person name="Ogata S."/>
        </authorList>
    </citation>
    <scope>NUCLEOTIDE SEQUENCE [LARGE SCALE GENOMIC DNA]</scope>
    <source>
        <strain evidence="3 4">ATCC 31255</strain>
    </source>
</reference>
<sequence length="543" mass="58164">MTRPESYPDRALLEWLTDAPADRGLYFAGPRDSWDFHSYRSLARLTLTTAAALRAHGVRHNDVVVVVQRSSPGFAASLFGALAAGATPSSIAPPFAFQRSEDYQRHVDHLFRTAAPALTICDEDSFEAVSKTCAGLGIRRPVLFDELVRDVEPAAAPYPLPDHALLQFTSGSSGFSRGVRVASDALRANITAMRRRLRWRPEDAGISWMPVHHDFGLTGCLINMVVTGCDGWLMQPEHFLRDPVRYLRCISENRIGLTAMPNFGLAYILRRVRPAALEGLDFSALQSVSLGAERIDPAALEAIEALLGPYGFRRGVFTPAYGGAEATLGVTGLAPHEGWTASAPDSEDGRPGTARIVGCGRPMEGVTVSVLDADDRPVPDGTVGEIVVGGTSVRGNSYVGEAGSASGTSLASGVLRSGDAGFLREGQLFVLGRLGDGIKMNGKMVFAENLEGRLHELGVPERRAAVLLGFRDGVATAAVVMEGAKPEWDAVAREVVTESLPDAELLLVHVRRSGLAVTSSGKPRRRLMWKQLCDGTLADTAAV</sequence>
<protein>
    <submittedName>
        <fullName evidence="3">AMP-dependent synthetase and ligase</fullName>
    </submittedName>
</protein>
<dbReference type="Proteomes" id="UP000217676">
    <property type="component" value="Chromosome"/>
</dbReference>
<dbReference type="PANTHER" id="PTHR22754:SF32">
    <property type="entry name" value="DISCO-INTERACTING PROTEIN 2"/>
    <property type="match status" value="1"/>
</dbReference>
<name>A0A169P6X5_STRLU</name>
<dbReference type="EMBL" id="AP017424">
    <property type="protein sequence ID" value="BAU86648.1"/>
    <property type="molecule type" value="Genomic_DNA"/>
</dbReference>
<keyword evidence="4" id="KW-1185">Reference proteome</keyword>
<evidence type="ECO:0000313" key="3">
    <source>
        <dbReference type="EMBL" id="BAU86648.1"/>
    </source>
</evidence>
<dbReference type="InterPro" id="IPR000873">
    <property type="entry name" value="AMP-dep_synth/lig_dom"/>
</dbReference>
<dbReference type="Pfam" id="PF00501">
    <property type="entry name" value="AMP-binding"/>
    <property type="match status" value="1"/>
</dbReference>
<dbReference type="GO" id="GO:0005886">
    <property type="term" value="C:plasma membrane"/>
    <property type="evidence" value="ECO:0007669"/>
    <property type="project" value="TreeGrafter"/>
</dbReference>
<gene>
    <name evidence="3" type="ORF">SLA_5779</name>
</gene>